<evidence type="ECO:0000259" key="1">
    <source>
        <dbReference type="Pfam" id="PF00561"/>
    </source>
</evidence>
<dbReference type="PANTHER" id="PTHR43798">
    <property type="entry name" value="MONOACYLGLYCEROL LIPASE"/>
    <property type="match status" value="1"/>
</dbReference>
<dbReference type="EMBL" id="JBHLTL010000001">
    <property type="protein sequence ID" value="MFC0588024.1"/>
    <property type="molecule type" value="Genomic_DNA"/>
</dbReference>
<dbReference type="InterPro" id="IPR029058">
    <property type="entry name" value="AB_hydrolase_fold"/>
</dbReference>
<evidence type="ECO:0000313" key="3">
    <source>
        <dbReference type="Proteomes" id="UP001589943"/>
    </source>
</evidence>
<protein>
    <submittedName>
        <fullName evidence="2">Alpha/beta fold hydrolase</fullName>
    </submittedName>
</protein>
<accession>A0ABV6PEN8</accession>
<gene>
    <name evidence="2" type="ORF">ACFFF7_01210</name>
</gene>
<keyword evidence="2" id="KW-0378">Hydrolase</keyword>
<reference evidence="2 3" key="1">
    <citation type="submission" date="2024-09" db="EMBL/GenBank/DDBJ databases">
        <authorList>
            <person name="Sun Q."/>
            <person name="Mori K."/>
        </authorList>
    </citation>
    <scope>NUCLEOTIDE SEQUENCE [LARGE SCALE GENOMIC DNA]</scope>
    <source>
        <strain evidence="2 3">NCAIM B.02537</strain>
    </source>
</reference>
<dbReference type="InterPro" id="IPR000073">
    <property type="entry name" value="AB_hydrolase_1"/>
</dbReference>
<proteinExistence type="predicted"/>
<evidence type="ECO:0000313" key="2">
    <source>
        <dbReference type="EMBL" id="MFC0588024.1"/>
    </source>
</evidence>
<dbReference type="Gene3D" id="3.40.50.1820">
    <property type="entry name" value="alpha/beta hydrolase"/>
    <property type="match status" value="1"/>
</dbReference>
<comment type="caution">
    <text evidence="2">The sequence shown here is derived from an EMBL/GenBank/DDBJ whole genome shotgun (WGS) entry which is preliminary data.</text>
</comment>
<dbReference type="Proteomes" id="UP001589943">
    <property type="component" value="Unassembled WGS sequence"/>
</dbReference>
<dbReference type="Pfam" id="PF00561">
    <property type="entry name" value="Abhydrolase_1"/>
    <property type="match status" value="1"/>
</dbReference>
<name>A0ABV6PEN8_9SPHN</name>
<dbReference type="SUPFAM" id="SSF53474">
    <property type="entry name" value="alpha/beta-Hydrolases"/>
    <property type="match status" value="1"/>
</dbReference>
<dbReference type="InterPro" id="IPR050266">
    <property type="entry name" value="AB_hydrolase_sf"/>
</dbReference>
<keyword evidence="3" id="KW-1185">Reference proteome</keyword>
<dbReference type="PANTHER" id="PTHR43798:SF33">
    <property type="entry name" value="HYDROLASE, PUTATIVE (AFU_ORTHOLOGUE AFUA_2G14860)-RELATED"/>
    <property type="match status" value="1"/>
</dbReference>
<dbReference type="PRINTS" id="PR00111">
    <property type="entry name" value="ABHYDROLASE"/>
</dbReference>
<sequence>MKRLLKWTLGLLLVAVIALFAWGYAPDTDIAAMRAKYANAASQFVDVGGGLTMHVRDEGKRDGPVLVLLHGSNASLHTWEPWVARLGAKYRVISLDQIGHGLTGPNPAGKYDGDAFVATLDALMVKLGVGKFALAGNSMGGYVAWEYALAHPGKLTHLILVDAAGPPEDPHKKLPIGFKLMQNPVLSKLALVITPRSLFEKSVHQSVSNQAVVTPAAIDRYWELNRYPGNRQATLDRFATHSGRNRDVGRIGTIAVPTLILWGADDKLIPVSGADWFASQITGSQKIVYPGIGHVPMEEAADRSAADVDAFLSKPFPSPTKVPSLLPDA</sequence>
<dbReference type="RefSeq" id="WP_379479538.1">
    <property type="nucleotide sequence ID" value="NZ_JBHLTL010000001.1"/>
</dbReference>
<feature type="domain" description="AB hydrolase-1" evidence="1">
    <location>
        <begin position="64"/>
        <end position="300"/>
    </location>
</feature>
<dbReference type="GO" id="GO:0016787">
    <property type="term" value="F:hydrolase activity"/>
    <property type="evidence" value="ECO:0007669"/>
    <property type="project" value="UniProtKB-KW"/>
</dbReference>
<organism evidence="2 3">
    <name type="scientific">Novosphingobium aquiterrae</name>
    <dbReference type="NCBI Taxonomy" id="624388"/>
    <lineage>
        <taxon>Bacteria</taxon>
        <taxon>Pseudomonadati</taxon>
        <taxon>Pseudomonadota</taxon>
        <taxon>Alphaproteobacteria</taxon>
        <taxon>Sphingomonadales</taxon>
        <taxon>Sphingomonadaceae</taxon>
        <taxon>Novosphingobium</taxon>
    </lineage>
</organism>